<organism evidence="2 3">
    <name type="scientific">Cannabis sativa</name>
    <name type="common">Hemp</name>
    <name type="synonym">Marijuana</name>
    <dbReference type="NCBI Taxonomy" id="3483"/>
    <lineage>
        <taxon>Eukaryota</taxon>
        <taxon>Viridiplantae</taxon>
        <taxon>Streptophyta</taxon>
        <taxon>Embryophyta</taxon>
        <taxon>Tracheophyta</taxon>
        <taxon>Spermatophyta</taxon>
        <taxon>Magnoliopsida</taxon>
        <taxon>eudicotyledons</taxon>
        <taxon>Gunneridae</taxon>
        <taxon>Pentapetalae</taxon>
        <taxon>rosids</taxon>
        <taxon>fabids</taxon>
        <taxon>Rosales</taxon>
        <taxon>Cannabaceae</taxon>
        <taxon>Cannabis</taxon>
    </lineage>
</organism>
<dbReference type="PANTHER" id="PTHR34947">
    <property type="entry name" value="TRANSMEMBRANE PROTEIN"/>
    <property type="match status" value="1"/>
</dbReference>
<proteinExistence type="predicted"/>
<evidence type="ECO:0000256" key="1">
    <source>
        <dbReference type="SAM" id="MobiDB-lite"/>
    </source>
</evidence>
<comment type="caution">
    <text evidence="2">The sequence shown here is derived from an EMBL/GenBank/DDBJ whole genome shotgun (WGS) entry which is preliminary data.</text>
</comment>
<dbReference type="AlphaFoldDB" id="A0A7J6H7I9"/>
<keyword evidence="3" id="KW-1185">Reference proteome</keyword>
<reference evidence="2 3" key="1">
    <citation type="journal article" date="2020" name="bioRxiv">
        <title>Sequence and annotation of 42 cannabis genomes reveals extensive copy number variation in cannabinoid synthesis and pathogen resistance genes.</title>
        <authorList>
            <person name="Mckernan K.J."/>
            <person name="Helbert Y."/>
            <person name="Kane L.T."/>
            <person name="Ebling H."/>
            <person name="Zhang L."/>
            <person name="Liu B."/>
            <person name="Eaton Z."/>
            <person name="Mclaughlin S."/>
            <person name="Kingan S."/>
            <person name="Baybayan P."/>
            <person name="Concepcion G."/>
            <person name="Jordan M."/>
            <person name="Riva A."/>
            <person name="Barbazuk W."/>
            <person name="Harkins T."/>
        </authorList>
    </citation>
    <scope>NUCLEOTIDE SEQUENCE [LARGE SCALE GENOMIC DNA]</scope>
    <source>
        <strain evidence="3">cv. Jamaican Lion 4</strain>
        <tissue evidence="2">Leaf</tissue>
    </source>
</reference>
<gene>
    <name evidence="2" type="ORF">G4B88_016557</name>
</gene>
<accession>A0A7J6H7I9</accession>
<feature type="compositionally biased region" description="Acidic residues" evidence="1">
    <location>
        <begin position="1"/>
        <end position="11"/>
    </location>
</feature>
<feature type="region of interest" description="Disordered" evidence="1">
    <location>
        <begin position="1"/>
        <end position="43"/>
    </location>
</feature>
<protein>
    <submittedName>
        <fullName evidence="2">Uncharacterized protein</fullName>
    </submittedName>
</protein>
<evidence type="ECO:0000313" key="2">
    <source>
        <dbReference type="EMBL" id="KAF4391247.1"/>
    </source>
</evidence>
<feature type="compositionally biased region" description="Acidic residues" evidence="1">
    <location>
        <begin position="19"/>
        <end position="37"/>
    </location>
</feature>
<dbReference type="PANTHER" id="PTHR34947:SF2">
    <property type="entry name" value="TRANSMEMBRANE PROTEIN"/>
    <property type="match status" value="1"/>
</dbReference>
<sequence>MQWTLEEEEETSLVQVQEKEEEFSWSEDEDDEEEEELGNGKLSTEELNKKFDEFIRRMKEELRIEAQQHLIMEFSTSNLVILMNLLVYNYDDDDDTFTSNDLDCAKA</sequence>
<dbReference type="Proteomes" id="UP000583929">
    <property type="component" value="Unassembled WGS sequence"/>
</dbReference>
<dbReference type="EMBL" id="JAATIQ010000060">
    <property type="protein sequence ID" value="KAF4391247.1"/>
    <property type="molecule type" value="Genomic_DNA"/>
</dbReference>
<evidence type="ECO:0000313" key="3">
    <source>
        <dbReference type="Proteomes" id="UP000583929"/>
    </source>
</evidence>
<name>A0A7J6H7I9_CANSA</name>